<comment type="caution">
    <text evidence="2">The sequence shown here is derived from an EMBL/GenBank/DDBJ whole genome shotgun (WGS) entry which is preliminary data.</text>
</comment>
<reference evidence="2 3" key="1">
    <citation type="submission" date="2021-06" db="EMBL/GenBank/DDBJ databases">
        <title>Caerostris darwini draft genome.</title>
        <authorList>
            <person name="Kono N."/>
            <person name="Arakawa K."/>
        </authorList>
    </citation>
    <scope>NUCLEOTIDE SEQUENCE [LARGE SCALE GENOMIC DNA]</scope>
</reference>
<gene>
    <name evidence="2" type="ORF">CDAR_65271</name>
</gene>
<keyword evidence="3" id="KW-1185">Reference proteome</keyword>
<sequence>MQSEHFIFFSFHFMPTGIHFCPVLKKKWNKEWKTGRKSRCEKSAPAMRAPFTLRDGLSLRGKQPDRAAANGRGSLGVLTSESAPRVPPTCSPVSSCVKL</sequence>
<organism evidence="2 3">
    <name type="scientific">Caerostris darwini</name>
    <dbReference type="NCBI Taxonomy" id="1538125"/>
    <lineage>
        <taxon>Eukaryota</taxon>
        <taxon>Metazoa</taxon>
        <taxon>Ecdysozoa</taxon>
        <taxon>Arthropoda</taxon>
        <taxon>Chelicerata</taxon>
        <taxon>Arachnida</taxon>
        <taxon>Araneae</taxon>
        <taxon>Araneomorphae</taxon>
        <taxon>Entelegynae</taxon>
        <taxon>Araneoidea</taxon>
        <taxon>Araneidae</taxon>
        <taxon>Caerostris</taxon>
    </lineage>
</organism>
<evidence type="ECO:0000313" key="3">
    <source>
        <dbReference type="Proteomes" id="UP001054837"/>
    </source>
</evidence>
<dbReference type="Proteomes" id="UP001054837">
    <property type="component" value="Unassembled WGS sequence"/>
</dbReference>
<proteinExistence type="predicted"/>
<dbReference type="EMBL" id="BPLQ01003437">
    <property type="protein sequence ID" value="GIY00529.1"/>
    <property type="molecule type" value="Genomic_DNA"/>
</dbReference>
<protein>
    <submittedName>
        <fullName evidence="2">Uncharacterized protein</fullName>
    </submittedName>
</protein>
<feature type="region of interest" description="Disordered" evidence="1">
    <location>
        <begin position="61"/>
        <end position="99"/>
    </location>
</feature>
<accession>A0AAV4PU04</accession>
<name>A0AAV4PU04_9ARAC</name>
<evidence type="ECO:0000313" key="2">
    <source>
        <dbReference type="EMBL" id="GIY00529.1"/>
    </source>
</evidence>
<dbReference type="AlphaFoldDB" id="A0AAV4PU04"/>
<evidence type="ECO:0000256" key="1">
    <source>
        <dbReference type="SAM" id="MobiDB-lite"/>
    </source>
</evidence>